<organism evidence="8 9">
    <name type="scientific">Iris pallida</name>
    <name type="common">Sweet iris</name>
    <dbReference type="NCBI Taxonomy" id="29817"/>
    <lineage>
        <taxon>Eukaryota</taxon>
        <taxon>Viridiplantae</taxon>
        <taxon>Streptophyta</taxon>
        <taxon>Embryophyta</taxon>
        <taxon>Tracheophyta</taxon>
        <taxon>Spermatophyta</taxon>
        <taxon>Magnoliopsida</taxon>
        <taxon>Liliopsida</taxon>
        <taxon>Asparagales</taxon>
        <taxon>Iridaceae</taxon>
        <taxon>Iridoideae</taxon>
        <taxon>Irideae</taxon>
        <taxon>Iris</taxon>
    </lineage>
</organism>
<keyword evidence="1" id="KW-0479">Metal-binding</keyword>
<evidence type="ECO:0000313" key="9">
    <source>
        <dbReference type="Proteomes" id="UP001140949"/>
    </source>
</evidence>
<dbReference type="SMART" id="SM00184">
    <property type="entry name" value="RING"/>
    <property type="match status" value="1"/>
</dbReference>
<dbReference type="InterPro" id="IPR001841">
    <property type="entry name" value="Znf_RING"/>
</dbReference>
<dbReference type="InterPro" id="IPR011011">
    <property type="entry name" value="Znf_FYVE_PHD"/>
</dbReference>
<proteinExistence type="predicted"/>
<evidence type="ECO:0000259" key="7">
    <source>
        <dbReference type="PROSITE" id="PS50089"/>
    </source>
</evidence>
<reference evidence="8" key="2">
    <citation type="submission" date="2023-04" db="EMBL/GenBank/DDBJ databases">
        <authorList>
            <person name="Bruccoleri R.E."/>
            <person name="Oakeley E.J."/>
            <person name="Faust A.-M."/>
            <person name="Dessus-Babus S."/>
            <person name="Altorfer M."/>
            <person name="Burckhardt D."/>
            <person name="Oertli M."/>
            <person name="Naumann U."/>
            <person name="Petersen F."/>
            <person name="Wong J."/>
        </authorList>
    </citation>
    <scope>NUCLEOTIDE SEQUENCE</scope>
    <source>
        <strain evidence="8">GSM-AAB239-AS_SAM_17_03QT</strain>
        <tissue evidence="8">Leaf</tissue>
    </source>
</reference>
<dbReference type="SUPFAM" id="SSF57850">
    <property type="entry name" value="RING/U-box"/>
    <property type="match status" value="1"/>
</dbReference>
<keyword evidence="3" id="KW-0862">Zinc</keyword>
<dbReference type="GO" id="GO:0016301">
    <property type="term" value="F:kinase activity"/>
    <property type="evidence" value="ECO:0007669"/>
    <property type="project" value="UniProtKB-KW"/>
</dbReference>
<evidence type="ECO:0000256" key="1">
    <source>
        <dbReference type="ARBA" id="ARBA00022723"/>
    </source>
</evidence>
<keyword evidence="8" id="KW-0675">Receptor</keyword>
<feature type="region of interest" description="Disordered" evidence="5">
    <location>
        <begin position="427"/>
        <end position="489"/>
    </location>
</feature>
<name>A0AAX6FEC5_IRIPA</name>
<keyword evidence="8" id="KW-0808">Transferase</keyword>
<protein>
    <submittedName>
        <fullName evidence="8">Leucine-rich repeat receptor-like protein kinase</fullName>
    </submittedName>
</protein>
<evidence type="ECO:0000313" key="8">
    <source>
        <dbReference type="EMBL" id="KAJ6814295.1"/>
    </source>
</evidence>
<feature type="domain" description="RING-type" evidence="7">
    <location>
        <begin position="39"/>
        <end position="80"/>
    </location>
</feature>
<dbReference type="PROSITE" id="PS00518">
    <property type="entry name" value="ZF_RING_1"/>
    <property type="match status" value="1"/>
</dbReference>
<evidence type="ECO:0000256" key="3">
    <source>
        <dbReference type="ARBA" id="ARBA00022833"/>
    </source>
</evidence>
<dbReference type="CDD" id="cd16574">
    <property type="entry name" value="RING-HC_Topors"/>
    <property type="match status" value="1"/>
</dbReference>
<dbReference type="InterPro" id="IPR001965">
    <property type="entry name" value="Znf_PHD"/>
</dbReference>
<dbReference type="Proteomes" id="UP001140949">
    <property type="component" value="Unassembled WGS sequence"/>
</dbReference>
<keyword evidence="2 4" id="KW-0863">Zinc-finger</keyword>
<dbReference type="InterPro" id="IPR013083">
    <property type="entry name" value="Znf_RING/FYVE/PHD"/>
</dbReference>
<feature type="domain" description="PHD-type" evidence="6">
    <location>
        <begin position="123"/>
        <end position="172"/>
    </location>
</feature>
<feature type="region of interest" description="Disordered" evidence="5">
    <location>
        <begin position="214"/>
        <end position="258"/>
    </location>
</feature>
<reference evidence="8" key="1">
    <citation type="journal article" date="2023" name="GigaByte">
        <title>Genome assembly of the bearded iris, Iris pallida Lam.</title>
        <authorList>
            <person name="Bruccoleri R.E."/>
            <person name="Oakeley E.J."/>
            <person name="Faust A.M.E."/>
            <person name="Altorfer M."/>
            <person name="Dessus-Babus S."/>
            <person name="Burckhardt D."/>
            <person name="Oertli M."/>
            <person name="Naumann U."/>
            <person name="Petersen F."/>
            <person name="Wong J."/>
        </authorList>
    </citation>
    <scope>NUCLEOTIDE SEQUENCE</scope>
    <source>
        <strain evidence="8">GSM-AAB239-AS_SAM_17_03QT</strain>
    </source>
</reference>
<dbReference type="SMART" id="SM00249">
    <property type="entry name" value="PHD"/>
    <property type="match status" value="1"/>
</dbReference>
<dbReference type="Pfam" id="PF00628">
    <property type="entry name" value="PHD"/>
    <property type="match status" value="1"/>
</dbReference>
<evidence type="ECO:0000256" key="5">
    <source>
        <dbReference type="SAM" id="MobiDB-lite"/>
    </source>
</evidence>
<dbReference type="SUPFAM" id="SSF57903">
    <property type="entry name" value="FYVE/PHD zinc finger"/>
    <property type="match status" value="1"/>
</dbReference>
<dbReference type="EMBL" id="JANAVB010029816">
    <property type="protein sequence ID" value="KAJ6814295.1"/>
    <property type="molecule type" value="Genomic_DNA"/>
</dbReference>
<feature type="compositionally biased region" description="Polar residues" evidence="5">
    <location>
        <begin position="438"/>
        <end position="447"/>
    </location>
</feature>
<accession>A0AAX6FEC5</accession>
<gene>
    <name evidence="8" type="ORF">M6B38_141045</name>
</gene>
<dbReference type="InterPro" id="IPR019787">
    <property type="entry name" value="Znf_PHD-finger"/>
</dbReference>
<evidence type="ECO:0000259" key="6">
    <source>
        <dbReference type="PROSITE" id="PS50016"/>
    </source>
</evidence>
<feature type="compositionally biased region" description="Basic and acidic residues" evidence="5">
    <location>
        <begin position="427"/>
        <end position="436"/>
    </location>
</feature>
<dbReference type="PANTHER" id="PTHR47177:SF4">
    <property type="entry name" value="OS06G0283200 PROTEIN"/>
    <property type="match status" value="1"/>
</dbReference>
<dbReference type="GO" id="GO:0008270">
    <property type="term" value="F:zinc ion binding"/>
    <property type="evidence" value="ECO:0007669"/>
    <property type="project" value="UniProtKB-KW"/>
</dbReference>
<dbReference type="AlphaFoldDB" id="A0AAX6FEC5"/>
<keyword evidence="8" id="KW-0418">Kinase</keyword>
<dbReference type="Gene3D" id="3.30.40.10">
    <property type="entry name" value="Zinc/RING finger domain, C3HC4 (zinc finger)"/>
    <property type="match status" value="2"/>
</dbReference>
<evidence type="ECO:0000256" key="4">
    <source>
        <dbReference type="PROSITE-ProRule" id="PRU00175"/>
    </source>
</evidence>
<sequence length="681" mass="75118">MGEEEQEEERCKRQKTLIPKGKEKIEVEDDDDDDDDRTCGICLSDAGRSVRGRIDSCDHRFCFLCIMEWARVETRCPMCKQRFCSIRRPSSAGSGRLVPVPERNQVYHPHGNESVAPFDPYADVACSECHTSVDEELLLLCDLCDSASHTYCIGLGATVPEGDWYCRDCAILRTEHSKNQTDSESCIDDSYNRLRAVTASVPRRSNLEIVSHGFDSSRGSLAEPPPSQERNGGRPPPRRNSISQRESRGPAVPVGGSISSVQTIIEQSARTLQRSRNVQSRIRVLRENWNALRSGSLAFSSRNIDSSNKGGVERKKAARVISDTARHPDSTSVHNKLSADFTAPRKTIQSADPEDVSKAWMNMKIAKSIQGDRRGALSSHSLNFSDNKPRLSVSNGHTTPPCAMTGHTEAVEFSSFSLVEKHKFPYQKEKVDEHRSKNMQSNQSGHTKSPPLRYMKSPVDAHGSKNMQKNQSGHSKNPPLGYMKSPSFKQDRSSLQEGICNGKKGHSPLQLHIELATQCGEITLNRQSSRIPSVSGISSLVALNPNESSSCKVEPGKGKKEVACADGNSIRSKGNDNNSAKGDIQSLVKLNLKLLNGDRSLDASKFKEVARLATHTILAACGLENSMSIHLAASPICKHSGQVRELRKSNLMPNCCRECFFSYVKDVVNSILLEKTPREGC</sequence>
<evidence type="ECO:0000256" key="2">
    <source>
        <dbReference type="ARBA" id="ARBA00022771"/>
    </source>
</evidence>
<feature type="compositionally biased region" description="Polar residues" evidence="5">
    <location>
        <begin position="465"/>
        <end position="475"/>
    </location>
</feature>
<dbReference type="Pfam" id="PF13639">
    <property type="entry name" value="zf-RING_2"/>
    <property type="match status" value="1"/>
</dbReference>
<comment type="caution">
    <text evidence="8">The sequence shown here is derived from an EMBL/GenBank/DDBJ whole genome shotgun (WGS) entry which is preliminary data.</text>
</comment>
<dbReference type="PANTHER" id="PTHR47177">
    <property type="entry name" value="F18C1.6 PROTEIN"/>
    <property type="match status" value="1"/>
</dbReference>
<dbReference type="InterPro" id="IPR058746">
    <property type="entry name" value="Znf_RING-type_Topors"/>
</dbReference>
<keyword evidence="9" id="KW-1185">Reference proteome</keyword>
<dbReference type="PROSITE" id="PS50089">
    <property type="entry name" value="ZF_RING_2"/>
    <property type="match status" value="1"/>
</dbReference>
<dbReference type="PROSITE" id="PS50016">
    <property type="entry name" value="ZF_PHD_2"/>
    <property type="match status" value="1"/>
</dbReference>
<dbReference type="InterPro" id="IPR017907">
    <property type="entry name" value="Znf_RING_CS"/>
</dbReference>